<gene>
    <name evidence="1" type="ORF">NOCA2790024</name>
</gene>
<proteinExistence type="predicted"/>
<dbReference type="AlphaFoldDB" id="A0A2P2CET8"/>
<organism evidence="1">
    <name type="scientific">metagenome</name>
    <dbReference type="NCBI Taxonomy" id="256318"/>
    <lineage>
        <taxon>unclassified sequences</taxon>
        <taxon>metagenomes</taxon>
    </lineage>
</organism>
<dbReference type="PIRSF" id="PIRSF006078">
    <property type="entry name" value="GlxK"/>
    <property type="match status" value="1"/>
</dbReference>
<dbReference type="InterPro" id="IPR004381">
    <property type="entry name" value="Glycerate_kinase"/>
</dbReference>
<protein>
    <submittedName>
        <fullName evidence="1">Putative Glycerate kinase</fullName>
        <ecNumber evidence="1">2.7.1.31</ecNumber>
    </submittedName>
</protein>
<evidence type="ECO:0000313" key="1">
    <source>
        <dbReference type="EMBL" id="CUR60479.1"/>
    </source>
</evidence>
<keyword evidence="1" id="KW-0418">Kinase</keyword>
<dbReference type="SUPFAM" id="SSF110738">
    <property type="entry name" value="Glycerate kinase I"/>
    <property type="match status" value="1"/>
</dbReference>
<dbReference type="Gene3D" id="3.90.1510.10">
    <property type="entry name" value="Glycerate kinase, domain 2"/>
    <property type="match status" value="1"/>
</dbReference>
<dbReference type="GO" id="GO:0031388">
    <property type="term" value="P:organic acid phosphorylation"/>
    <property type="evidence" value="ECO:0007669"/>
    <property type="project" value="InterPro"/>
</dbReference>
<keyword evidence="1" id="KW-0808">Transferase</keyword>
<dbReference type="Pfam" id="PF02595">
    <property type="entry name" value="Gly_kinase"/>
    <property type="match status" value="2"/>
</dbReference>
<sequence length="368" mass="37184">MKVVVALDSFKGSVSSLEAGRAVRHGVLLADPEAEVSVVPVADGGEGTVAAVLACSPEAREVAVQTVDPVGRPVTASYALLERAGTTTAVLEAASVIGLGMLDRVDSTAPPRAHSGGLATVLRHALDAADRVLLGLGGTASTDGGTGLLLAWDSPPPRHNPLWHGGDLPGALPDLSRVVVLTDVANPLLGASGAAAVFGPQKGADAAQVRRLERGMERWADLLEELSGRQVARAPGAGAAGGLGAALLACGARLEPGFTRLAAEIGLVGLFAGADVVFTGEGSLDAQTTMGKAPQGVAVLAREAGALVVGLAGRVERPAPGVAWPFDVALAIHSRLRPLEEALDPTITCAELSATAAEAVRLLRHRVP</sequence>
<dbReference type="InterPro" id="IPR036129">
    <property type="entry name" value="Glycerate_kinase_sf"/>
</dbReference>
<dbReference type="InterPro" id="IPR018193">
    <property type="entry name" value="Glyc_kinase_flavodox-like_fold"/>
</dbReference>
<dbReference type="PANTHER" id="PTHR21599">
    <property type="entry name" value="GLYCERATE KINASE"/>
    <property type="match status" value="1"/>
</dbReference>
<dbReference type="PANTHER" id="PTHR21599:SF0">
    <property type="entry name" value="GLYCERATE KINASE"/>
    <property type="match status" value="1"/>
</dbReference>
<dbReference type="GO" id="GO:0008887">
    <property type="term" value="F:glycerate kinase activity"/>
    <property type="evidence" value="ECO:0007669"/>
    <property type="project" value="UniProtKB-EC"/>
</dbReference>
<accession>A0A2P2CET8</accession>
<dbReference type="EMBL" id="CZKA01000077">
    <property type="protein sequence ID" value="CUR60479.1"/>
    <property type="molecule type" value="Genomic_DNA"/>
</dbReference>
<reference evidence="1" key="1">
    <citation type="submission" date="2015-08" db="EMBL/GenBank/DDBJ databases">
        <authorList>
            <person name="Babu N.S."/>
            <person name="Beckwith C.J."/>
            <person name="Beseler K.G."/>
            <person name="Brison A."/>
            <person name="Carone J.V."/>
            <person name="Caskin T.P."/>
            <person name="Diamond M."/>
            <person name="Durham M.E."/>
            <person name="Foxe J.M."/>
            <person name="Go M."/>
            <person name="Henderson B.A."/>
            <person name="Jones I.B."/>
            <person name="McGettigan J.A."/>
            <person name="Micheletti S.J."/>
            <person name="Nasrallah M.E."/>
            <person name="Ortiz D."/>
            <person name="Piller C.R."/>
            <person name="Privatt S.R."/>
            <person name="Schneider S.L."/>
            <person name="Sharp S."/>
            <person name="Smith T.C."/>
            <person name="Stanton J.D."/>
            <person name="Ullery H.E."/>
            <person name="Wilson R.J."/>
            <person name="Serrano M.G."/>
            <person name="Buck G."/>
            <person name="Lee V."/>
            <person name="Wang Y."/>
            <person name="Carvalho R."/>
            <person name="Voegtly L."/>
            <person name="Shi R."/>
            <person name="Duckworth R."/>
            <person name="Johnson A."/>
            <person name="Loviza R."/>
            <person name="Walstead R."/>
            <person name="Shah Z."/>
            <person name="Kiflezghi M."/>
            <person name="Wade K."/>
            <person name="Ball S.L."/>
            <person name="Bradley K.W."/>
            <person name="Asai D.J."/>
            <person name="Bowman C.A."/>
            <person name="Russell D.A."/>
            <person name="Pope W.H."/>
            <person name="Jacobs-Sera D."/>
            <person name="Hendrix R.W."/>
            <person name="Hatfull G.F."/>
        </authorList>
    </citation>
    <scope>NUCLEOTIDE SEQUENCE</scope>
</reference>
<name>A0A2P2CET8_9ZZZZ</name>
<dbReference type="EC" id="2.7.1.31" evidence="1"/>